<dbReference type="Proteomes" id="UP001175226">
    <property type="component" value="Unassembled WGS sequence"/>
</dbReference>
<dbReference type="Gene3D" id="3.40.50.10090">
    <property type="match status" value="1"/>
</dbReference>
<accession>A0AA39JHE1</accession>
<dbReference type="InterPro" id="IPR036108">
    <property type="entry name" value="4pyrrol_syn_uPrphyn_synt_sf"/>
</dbReference>
<dbReference type="SUPFAM" id="SSF69618">
    <property type="entry name" value="HemD-like"/>
    <property type="match status" value="1"/>
</dbReference>
<protein>
    <recommendedName>
        <fullName evidence="4">Uroporphyrinogen-III synthase</fullName>
    </recommendedName>
</protein>
<feature type="region of interest" description="Disordered" evidence="1">
    <location>
        <begin position="1"/>
        <end position="24"/>
    </location>
</feature>
<evidence type="ECO:0000313" key="2">
    <source>
        <dbReference type="EMBL" id="KAK0442182.1"/>
    </source>
</evidence>
<gene>
    <name evidence="2" type="ORF">EV421DRAFT_2036000</name>
</gene>
<dbReference type="GO" id="GO:0033014">
    <property type="term" value="P:tetrapyrrole biosynthetic process"/>
    <property type="evidence" value="ECO:0007669"/>
    <property type="project" value="InterPro"/>
</dbReference>
<evidence type="ECO:0000256" key="1">
    <source>
        <dbReference type="SAM" id="MobiDB-lite"/>
    </source>
</evidence>
<dbReference type="EMBL" id="JAUEPT010000027">
    <property type="protein sequence ID" value="KAK0442182.1"/>
    <property type="molecule type" value="Genomic_DNA"/>
</dbReference>
<organism evidence="2 3">
    <name type="scientific">Armillaria borealis</name>
    <dbReference type="NCBI Taxonomy" id="47425"/>
    <lineage>
        <taxon>Eukaryota</taxon>
        <taxon>Fungi</taxon>
        <taxon>Dikarya</taxon>
        <taxon>Basidiomycota</taxon>
        <taxon>Agaricomycotina</taxon>
        <taxon>Agaricomycetes</taxon>
        <taxon>Agaricomycetidae</taxon>
        <taxon>Agaricales</taxon>
        <taxon>Marasmiineae</taxon>
        <taxon>Physalacriaceae</taxon>
        <taxon>Armillaria</taxon>
    </lineage>
</organism>
<dbReference type="AlphaFoldDB" id="A0AA39JHE1"/>
<reference evidence="2" key="1">
    <citation type="submission" date="2023-06" db="EMBL/GenBank/DDBJ databases">
        <authorList>
            <consortium name="Lawrence Berkeley National Laboratory"/>
            <person name="Ahrendt S."/>
            <person name="Sahu N."/>
            <person name="Indic B."/>
            <person name="Wong-Bajracharya J."/>
            <person name="Merenyi Z."/>
            <person name="Ke H.-M."/>
            <person name="Monk M."/>
            <person name="Kocsube S."/>
            <person name="Drula E."/>
            <person name="Lipzen A."/>
            <person name="Balint B."/>
            <person name="Henrissat B."/>
            <person name="Andreopoulos B."/>
            <person name="Martin F.M."/>
            <person name="Harder C.B."/>
            <person name="Rigling D."/>
            <person name="Ford K.L."/>
            <person name="Foster G.D."/>
            <person name="Pangilinan J."/>
            <person name="Papanicolaou A."/>
            <person name="Barry K."/>
            <person name="LaButti K."/>
            <person name="Viragh M."/>
            <person name="Koriabine M."/>
            <person name="Yan M."/>
            <person name="Riley R."/>
            <person name="Champramary S."/>
            <person name="Plett K.L."/>
            <person name="Tsai I.J."/>
            <person name="Slot J."/>
            <person name="Sipos G."/>
            <person name="Plett J."/>
            <person name="Nagy L.G."/>
            <person name="Grigoriev I.V."/>
        </authorList>
    </citation>
    <scope>NUCLEOTIDE SEQUENCE</scope>
    <source>
        <strain evidence="2">FPL87.14</strain>
    </source>
</reference>
<evidence type="ECO:0000313" key="3">
    <source>
        <dbReference type="Proteomes" id="UP001175226"/>
    </source>
</evidence>
<evidence type="ECO:0008006" key="4">
    <source>
        <dbReference type="Google" id="ProtNLM"/>
    </source>
</evidence>
<dbReference type="GO" id="GO:0004852">
    <property type="term" value="F:uroporphyrinogen-III synthase activity"/>
    <property type="evidence" value="ECO:0007669"/>
    <property type="project" value="InterPro"/>
</dbReference>
<keyword evidence="3" id="KW-1185">Reference proteome</keyword>
<comment type="caution">
    <text evidence="2">The sequence shown here is derived from an EMBL/GenBank/DDBJ whole genome shotgun (WGS) entry which is preliminary data.</text>
</comment>
<name>A0AA39JHE1_9AGAR</name>
<proteinExistence type="predicted"/>
<sequence length="144" mass="15659">MLSKGNTLLLREPTPSSDSGQDRNDAAFSAAKCTPFSIPVRDVTALGDFDGIITTGARSYDAWVEENSTGKDGFPFYVVGKDTASTLRSIKSDTNIRGESSTTAELLADFILAVERDGDGPAEELPRIFPRYASPRQLYFSRNV</sequence>